<sequence length="470" mass="50098">MGLDIGTTTTQMIVSRLEVTNRSGPTAVAYYDFSKREILFMSDVVFTPFDSQGNIAVDQIEQFVQAQCARAHIALSDVATGAIIVTGETSKARNARETVIALSQRLGDFVVATAGPNLESVIAGHGSGASAYSKTHAARVLNIDVGGGTSNFAVFEAGRVVDTACLNVGGRLLELNAQQQVTRAHAPALEVAADLWGQAQFPPTLSDDQLNAYAQRLAQLVLEVVEGHLSDLAQRLLMTPPLARSYRFDAIFISGGVGACLDHPLPNATFGDTGPVLARCLRQVFEARGMTLQTPPQTLRATVIGASAHTLSLSGSTIWLSVEHLPLRSVPVLACTLTWPTAADALTGHWLDKARMLDMDVARDIFALMLPPAVPVTYANVLNLAHQVGAFCQVQGQLPHWSASTPLLIVTDADLGKALGNELHLMMPDRPLAVIDEVHTDEGDYLDIGQGIFNGQVVPLTVKSLAFPAL</sequence>
<evidence type="ECO:0000313" key="1">
    <source>
        <dbReference type="EMBL" id="OIQ68927.1"/>
    </source>
</evidence>
<reference evidence="1" key="1">
    <citation type="submission" date="2016-10" db="EMBL/GenBank/DDBJ databases">
        <title>Sequence of Gallionella enrichment culture.</title>
        <authorList>
            <person name="Poehlein A."/>
            <person name="Muehling M."/>
            <person name="Daniel R."/>
        </authorList>
    </citation>
    <scope>NUCLEOTIDE SEQUENCE</scope>
</reference>
<dbReference type="PIRSF" id="PIRSF012293">
    <property type="entry name" value="EutA"/>
    <property type="match status" value="1"/>
</dbReference>
<gene>
    <name evidence="1" type="ORF">GALL_494750</name>
</gene>
<accession>A0A1J5PME0</accession>
<dbReference type="InterPro" id="IPR009377">
    <property type="entry name" value="EutA"/>
</dbReference>
<proteinExistence type="predicted"/>
<comment type="caution">
    <text evidence="1">The sequence shown here is derived from an EMBL/GenBank/DDBJ whole genome shotgun (WGS) entry which is preliminary data.</text>
</comment>
<dbReference type="GO" id="GO:0016829">
    <property type="term" value="F:lyase activity"/>
    <property type="evidence" value="ECO:0007669"/>
    <property type="project" value="UniProtKB-KW"/>
</dbReference>
<dbReference type="InterPro" id="IPR050696">
    <property type="entry name" value="FtsA/MreB"/>
</dbReference>
<organism evidence="1">
    <name type="scientific">mine drainage metagenome</name>
    <dbReference type="NCBI Taxonomy" id="410659"/>
    <lineage>
        <taxon>unclassified sequences</taxon>
        <taxon>metagenomes</taxon>
        <taxon>ecological metagenomes</taxon>
    </lineage>
</organism>
<dbReference type="Gene3D" id="3.30.420.40">
    <property type="match status" value="1"/>
</dbReference>
<dbReference type="SUPFAM" id="SSF53067">
    <property type="entry name" value="Actin-like ATPase domain"/>
    <property type="match status" value="1"/>
</dbReference>
<dbReference type="InterPro" id="IPR043129">
    <property type="entry name" value="ATPase_NBD"/>
</dbReference>
<protein>
    <submittedName>
        <fullName evidence="1">Reactivating factor for ethanolamine ammonia lyase</fullName>
    </submittedName>
</protein>
<dbReference type="Pfam" id="PF06277">
    <property type="entry name" value="EutA"/>
    <property type="match status" value="1"/>
</dbReference>
<keyword evidence="1" id="KW-0456">Lyase</keyword>
<name>A0A1J5PME0_9ZZZZ</name>
<dbReference type="PANTHER" id="PTHR32432:SF13">
    <property type="entry name" value="ETHANOLAMINE AMMONIA-LYASE REACTIVASE EUTA"/>
    <property type="match status" value="1"/>
</dbReference>
<dbReference type="EMBL" id="MLJW01005018">
    <property type="protein sequence ID" value="OIQ68927.1"/>
    <property type="molecule type" value="Genomic_DNA"/>
</dbReference>
<dbReference type="AlphaFoldDB" id="A0A1J5PME0"/>
<dbReference type="PANTHER" id="PTHR32432">
    <property type="entry name" value="CELL DIVISION PROTEIN FTSA-RELATED"/>
    <property type="match status" value="1"/>
</dbReference>